<proteinExistence type="predicted"/>
<organism evidence="4 5">
    <name type="scientific">Gomphillus americanus</name>
    <dbReference type="NCBI Taxonomy" id="1940652"/>
    <lineage>
        <taxon>Eukaryota</taxon>
        <taxon>Fungi</taxon>
        <taxon>Dikarya</taxon>
        <taxon>Ascomycota</taxon>
        <taxon>Pezizomycotina</taxon>
        <taxon>Lecanoromycetes</taxon>
        <taxon>OSLEUM clade</taxon>
        <taxon>Ostropomycetidae</taxon>
        <taxon>Ostropales</taxon>
        <taxon>Graphidaceae</taxon>
        <taxon>Gomphilloideae</taxon>
        <taxon>Gomphillus</taxon>
    </lineage>
</organism>
<feature type="domain" description="Nephrocystin 3-like N-terminal" evidence="3">
    <location>
        <begin position="295"/>
        <end position="456"/>
    </location>
</feature>
<evidence type="ECO:0000259" key="2">
    <source>
        <dbReference type="Pfam" id="PF22939"/>
    </source>
</evidence>
<dbReference type="Proteomes" id="UP000664169">
    <property type="component" value="Unassembled WGS sequence"/>
</dbReference>
<dbReference type="OrthoDB" id="7464126at2759"/>
<evidence type="ECO:0000313" key="4">
    <source>
        <dbReference type="EMBL" id="CAF9929314.1"/>
    </source>
</evidence>
<dbReference type="EMBL" id="CAJPDQ010000032">
    <property type="protein sequence ID" value="CAF9929314.1"/>
    <property type="molecule type" value="Genomic_DNA"/>
</dbReference>
<dbReference type="InterPro" id="IPR054471">
    <property type="entry name" value="GPIID_WHD"/>
</dbReference>
<dbReference type="PANTHER" id="PTHR10039">
    <property type="entry name" value="AMELOGENIN"/>
    <property type="match status" value="1"/>
</dbReference>
<gene>
    <name evidence="4" type="ORF">GOMPHAMPRED_005367</name>
</gene>
<dbReference type="InterPro" id="IPR027417">
    <property type="entry name" value="P-loop_NTPase"/>
</dbReference>
<dbReference type="SUPFAM" id="SSF52540">
    <property type="entry name" value="P-loop containing nucleoside triphosphate hydrolases"/>
    <property type="match status" value="1"/>
</dbReference>
<feature type="domain" description="GPI inositol-deacylase winged helix" evidence="2">
    <location>
        <begin position="565"/>
        <end position="640"/>
    </location>
</feature>
<comment type="caution">
    <text evidence="4">The sequence shown here is derived from an EMBL/GenBank/DDBJ whole genome shotgun (WGS) entry which is preliminary data.</text>
</comment>
<evidence type="ECO:0000313" key="5">
    <source>
        <dbReference type="Proteomes" id="UP000664169"/>
    </source>
</evidence>
<dbReference type="Pfam" id="PF24883">
    <property type="entry name" value="NPHP3_N"/>
    <property type="match status" value="1"/>
</dbReference>
<dbReference type="InterPro" id="IPR056884">
    <property type="entry name" value="NPHP3-like_N"/>
</dbReference>
<dbReference type="AlphaFoldDB" id="A0A8H3FRJ3"/>
<dbReference type="Gene3D" id="3.40.50.300">
    <property type="entry name" value="P-loop containing nucleotide triphosphate hydrolases"/>
    <property type="match status" value="1"/>
</dbReference>
<dbReference type="PANTHER" id="PTHR10039:SF10">
    <property type="entry name" value="NACHT DOMAIN-CONTAINING PROTEIN"/>
    <property type="match status" value="1"/>
</dbReference>
<evidence type="ECO:0008006" key="6">
    <source>
        <dbReference type="Google" id="ProtNLM"/>
    </source>
</evidence>
<dbReference type="Pfam" id="PF22939">
    <property type="entry name" value="WHD_GPIID"/>
    <property type="match status" value="1"/>
</dbReference>
<evidence type="ECO:0000256" key="1">
    <source>
        <dbReference type="ARBA" id="ARBA00022737"/>
    </source>
</evidence>
<protein>
    <recommendedName>
        <fullName evidence="6">NACHT domain-containing protein</fullName>
    </recommendedName>
</protein>
<accession>A0A8H3FRJ3</accession>
<name>A0A8H3FRJ3_9LECA</name>
<sequence length="858" mass="96348">MAVATYVEVESFHTTSAATYDYSLLSMARKTLIGLSPKKILRPLKPGAVFLSDFGYNHKVIYTKYRRCVSSAAASTATLKPEIRLAQAVSVFEADLTNKEKTEYRKDIAPEASDVMRFIAQFDRVTRQSQKGFRVYGLRLANFLDGVHIFAMNGYVGIGGIQNTVSWATTVEFKSLLGEESYLDKVTSFFMQVGRSIPRYRHLDSYLLSELLQTAFVEYHILVVQVCHKIYQESRSHRIPLFSKLDGGTLFKFRTELDRWAVVIRNEVTVLAQKERQKRFRHKPWKEIRKQGSTDVFERTTDFIAWRDGSLSSTLVYVGILGSGKSVMLANIVDNLYASTHLGGARTLIGYFFCQRSLEDSLIPLTVIGSLARQVVNLLSNDDLASMQAMLFTAKTSSLSKDQLCSIVQYALTKGHKIFFILDGLDDCSNNTKTEILARLQDLQDAGAFRLCIASRQKLKVKDGVNVLMHALGSDIAKYVDEELERLLLSGDLVIGNPEIVTQIRDTLIEQSNGMYLWVASQLSTLCHMSSDHAIMEALKSIPITIHETYARMLAVAAPTDNQYLKLTLELILVSKRPLTIGELTEALSIEPGETRHNFSWDLIDVKSTIAGCGGLIIVDEEDLTVTFIHSSVSHFLLSGEPANLNYKDSSLSMISRILTYMNYGITSQPKMVKVLGDVSASSGFRAEVSHPFASYVKAYWCDHLQDFQPEHELCASLLIKTLLNHQLTWPIARGAKAPLVRSVVWNHLCLFKILLRYGSFSARDRANALRVAEAEGREEILKEMIGSELFDTTSRTCQLAFVADLIDSIADQIHEQCLEKVVKDLPHLLTRFATRLGYHKMGQPGQDAMLFIMLARR</sequence>
<keyword evidence="5" id="KW-1185">Reference proteome</keyword>
<reference evidence="4" key="1">
    <citation type="submission" date="2021-03" db="EMBL/GenBank/DDBJ databases">
        <authorList>
            <person name="Tagirdzhanova G."/>
        </authorList>
    </citation>
    <scope>NUCLEOTIDE SEQUENCE</scope>
</reference>
<evidence type="ECO:0000259" key="3">
    <source>
        <dbReference type="Pfam" id="PF24883"/>
    </source>
</evidence>
<keyword evidence="1" id="KW-0677">Repeat</keyword>